<dbReference type="Gene3D" id="3.40.30.10">
    <property type="entry name" value="Glutaredoxin"/>
    <property type="match status" value="1"/>
</dbReference>
<dbReference type="InterPro" id="IPR013766">
    <property type="entry name" value="Thioredoxin_domain"/>
</dbReference>
<keyword evidence="6 8" id="KW-0676">Redox-active center</keyword>
<dbReference type="PANTHER" id="PTHR45663">
    <property type="entry name" value="GEO12009P1"/>
    <property type="match status" value="1"/>
</dbReference>
<feature type="site" description="Deprotonates C-terminal active site Cys" evidence="7">
    <location>
        <position position="24"/>
    </location>
</feature>
<proteinExistence type="inferred from homology"/>
<sequence length="98" mass="10584">MPTVSLNHDTFESTVTDNSLVLVDFWASYCRPCHAFAPTYERSAQTHPDVVHAKVDTQTEPALAAAAGVRSIPTVMAFRDGVLVITSPVPCPRPSSKT</sequence>
<gene>
    <name evidence="10" type="primary">trxB1_1</name>
    <name evidence="10" type="ordered locus">MUL_3116</name>
</gene>
<dbReference type="AlphaFoldDB" id="A0PSN4"/>
<dbReference type="InterPro" id="IPR036249">
    <property type="entry name" value="Thioredoxin-like_sf"/>
</dbReference>
<dbReference type="SUPFAM" id="SSF52833">
    <property type="entry name" value="Thioredoxin-like"/>
    <property type="match status" value="1"/>
</dbReference>
<dbReference type="SMR" id="A0PSN4"/>
<dbReference type="GO" id="GO:0015035">
    <property type="term" value="F:protein-disulfide reductase activity"/>
    <property type="evidence" value="ECO:0007669"/>
    <property type="project" value="InterPro"/>
</dbReference>
<organism evidence="10 11">
    <name type="scientific">Mycobacterium ulcerans (strain Agy99)</name>
    <dbReference type="NCBI Taxonomy" id="362242"/>
    <lineage>
        <taxon>Bacteria</taxon>
        <taxon>Bacillati</taxon>
        <taxon>Actinomycetota</taxon>
        <taxon>Actinomycetes</taxon>
        <taxon>Mycobacteriales</taxon>
        <taxon>Mycobacteriaceae</taxon>
        <taxon>Mycobacterium</taxon>
        <taxon>Mycobacterium ulcerans group</taxon>
    </lineage>
</organism>
<feature type="site" description="Contributes to redox potential value" evidence="7">
    <location>
        <position position="31"/>
    </location>
</feature>
<feature type="active site" description="Nucleophile" evidence="7">
    <location>
        <position position="30"/>
    </location>
</feature>
<feature type="site" description="Contributes to redox potential value" evidence="7">
    <location>
        <position position="32"/>
    </location>
</feature>
<evidence type="ECO:0000256" key="4">
    <source>
        <dbReference type="ARBA" id="ARBA00022982"/>
    </source>
</evidence>
<dbReference type="KEGG" id="mul:MUL_3116"/>
<comment type="function">
    <text evidence="1">Participates in various redox reactions through the reversible oxidation of its active center dithiol to a disulfide and catalyzes dithiol-disulfide exchange reactions.</text>
</comment>
<dbReference type="PROSITE" id="PS51352">
    <property type="entry name" value="THIOREDOXIN_2"/>
    <property type="match status" value="1"/>
</dbReference>
<dbReference type="CDD" id="cd02947">
    <property type="entry name" value="TRX_family"/>
    <property type="match status" value="1"/>
</dbReference>
<comment type="similarity">
    <text evidence="2">Belongs to the thioredoxin family.</text>
</comment>
<keyword evidence="4" id="KW-0249">Electron transport</keyword>
<dbReference type="PANTHER" id="PTHR45663:SF40">
    <property type="entry name" value="THIOREDOXIN 2"/>
    <property type="match status" value="1"/>
</dbReference>
<dbReference type="InterPro" id="IPR005746">
    <property type="entry name" value="Thioredoxin"/>
</dbReference>
<evidence type="ECO:0000256" key="6">
    <source>
        <dbReference type="ARBA" id="ARBA00023284"/>
    </source>
</evidence>
<evidence type="ECO:0000256" key="5">
    <source>
        <dbReference type="ARBA" id="ARBA00023157"/>
    </source>
</evidence>
<dbReference type="eggNOG" id="COG3118">
    <property type="taxonomic scope" value="Bacteria"/>
</dbReference>
<evidence type="ECO:0000256" key="8">
    <source>
        <dbReference type="PIRSR" id="PIRSR000077-4"/>
    </source>
</evidence>
<evidence type="ECO:0000256" key="3">
    <source>
        <dbReference type="ARBA" id="ARBA00022448"/>
    </source>
</evidence>
<dbReference type="PIRSF" id="PIRSF000077">
    <property type="entry name" value="Thioredoxin"/>
    <property type="match status" value="1"/>
</dbReference>
<dbReference type="Pfam" id="PF00085">
    <property type="entry name" value="Thioredoxin"/>
    <property type="match status" value="1"/>
</dbReference>
<dbReference type="HOGENOM" id="CLU_090389_10_2_11"/>
<evidence type="ECO:0000313" key="10">
    <source>
        <dbReference type="EMBL" id="ABL05353.1"/>
    </source>
</evidence>
<evidence type="ECO:0000256" key="7">
    <source>
        <dbReference type="PIRSR" id="PIRSR000077-1"/>
    </source>
</evidence>
<evidence type="ECO:0000313" key="11">
    <source>
        <dbReference type="Proteomes" id="UP000000765"/>
    </source>
</evidence>
<evidence type="ECO:0000256" key="1">
    <source>
        <dbReference type="ARBA" id="ARBA00003318"/>
    </source>
</evidence>
<feature type="active site" description="Nucleophile" evidence="7">
    <location>
        <position position="33"/>
    </location>
</feature>
<dbReference type="EMBL" id="CP000325">
    <property type="protein sequence ID" value="ABL05353.1"/>
    <property type="molecule type" value="Genomic_DNA"/>
</dbReference>
<keyword evidence="3" id="KW-0813">Transport</keyword>
<dbReference type="PRINTS" id="PR00421">
    <property type="entry name" value="THIOREDOXIN"/>
</dbReference>
<reference evidence="10 11" key="1">
    <citation type="journal article" date="2007" name="Genome Res.">
        <title>Reductive evolution and niche adaptation inferred from the genome of Mycobacterium ulcerans, the causative agent of Buruli ulcer.</title>
        <authorList>
            <person name="Stinear T.P."/>
            <person name="Seemann T."/>
            <person name="Pidot S."/>
            <person name="Frigui W."/>
            <person name="Reysset G."/>
            <person name="Garnier T."/>
            <person name="Meurice G."/>
            <person name="Simon D."/>
            <person name="Bouchier C."/>
            <person name="Ma L."/>
            <person name="Tichit M."/>
            <person name="Porter J.L."/>
            <person name="Ryan J."/>
            <person name="Johnson P.D."/>
            <person name="Davies J.K."/>
            <person name="Jenkin G.A."/>
            <person name="Small P.L."/>
            <person name="Jones L.M."/>
            <person name="Tekaia F."/>
            <person name="Laval F."/>
            <person name="Daffe M."/>
            <person name="Parkhill J."/>
            <person name="Cole S.T."/>
        </authorList>
    </citation>
    <scope>NUCLEOTIDE SEQUENCE [LARGE SCALE GENOMIC DNA]</scope>
    <source>
        <strain evidence="10 11">Agy99</strain>
    </source>
</reference>
<dbReference type="GO" id="GO:0005829">
    <property type="term" value="C:cytosol"/>
    <property type="evidence" value="ECO:0007669"/>
    <property type="project" value="TreeGrafter"/>
</dbReference>
<accession>A0PSN4</accession>
<evidence type="ECO:0000256" key="2">
    <source>
        <dbReference type="ARBA" id="ARBA00008987"/>
    </source>
</evidence>
<evidence type="ECO:0000259" key="9">
    <source>
        <dbReference type="PROSITE" id="PS51352"/>
    </source>
</evidence>
<dbReference type="Proteomes" id="UP000000765">
    <property type="component" value="Chromosome"/>
</dbReference>
<feature type="disulfide bond" description="Redox-active" evidence="8">
    <location>
        <begin position="30"/>
        <end position="33"/>
    </location>
</feature>
<protein>
    <submittedName>
        <fullName evidence="10">Thioredoxin TrxB1_1</fullName>
    </submittedName>
</protein>
<name>A0PSN4_MYCUA</name>
<keyword evidence="5 8" id="KW-1015">Disulfide bond</keyword>
<feature type="domain" description="Thioredoxin" evidence="9">
    <location>
        <begin position="1"/>
        <end position="98"/>
    </location>
</feature>